<keyword evidence="3" id="KW-0732">Signal</keyword>
<dbReference type="Pfam" id="PF13584">
    <property type="entry name" value="BatD"/>
    <property type="match status" value="1"/>
</dbReference>
<proteinExistence type="predicted"/>
<keyword evidence="2" id="KW-0472">Membrane</keyword>
<protein>
    <submittedName>
        <fullName evidence="4">BatD family protein</fullName>
    </submittedName>
</protein>
<evidence type="ECO:0000256" key="2">
    <source>
        <dbReference type="SAM" id="Phobius"/>
    </source>
</evidence>
<keyword evidence="5" id="KW-1185">Reference proteome</keyword>
<evidence type="ECO:0000313" key="5">
    <source>
        <dbReference type="Proteomes" id="UP001279681"/>
    </source>
</evidence>
<keyword evidence="2" id="KW-0812">Transmembrane</keyword>
<evidence type="ECO:0000256" key="3">
    <source>
        <dbReference type="SAM" id="SignalP"/>
    </source>
</evidence>
<evidence type="ECO:0000256" key="1">
    <source>
        <dbReference type="SAM" id="MobiDB-lite"/>
    </source>
</evidence>
<accession>A0ABU4W618</accession>
<feature type="compositionally biased region" description="Polar residues" evidence="1">
    <location>
        <begin position="383"/>
        <end position="403"/>
    </location>
</feature>
<feature type="region of interest" description="Disordered" evidence="1">
    <location>
        <begin position="383"/>
        <end position="409"/>
    </location>
</feature>
<dbReference type="Proteomes" id="UP001279681">
    <property type="component" value="Unassembled WGS sequence"/>
</dbReference>
<name>A0ABU4W618_9FUSO</name>
<dbReference type="InterPro" id="IPR025738">
    <property type="entry name" value="BatD"/>
</dbReference>
<dbReference type="PANTHER" id="PTHR40940:SF2">
    <property type="entry name" value="BATD"/>
    <property type="match status" value="1"/>
</dbReference>
<dbReference type="EMBL" id="JAVIKH010000001">
    <property type="protein sequence ID" value="MDX8334980.1"/>
    <property type="molecule type" value="Genomic_DNA"/>
</dbReference>
<keyword evidence="2" id="KW-1133">Transmembrane helix</keyword>
<feature type="chain" id="PRO_5047337530" evidence="3">
    <location>
        <begin position="20"/>
        <end position="466"/>
    </location>
</feature>
<sequence length="466" mass="52942">MKKISLFFMMLLLCKLSFSELVVNLSNSSPSKYEVFNLEVSFVNEDKEKYKIEGIDNFDVLSRGSSNSYNVINGKTTSMKSDVYRLKPKNDGEFTLKVITDNGVEKIVNIKVLENKELDKVMVDRFTLQSNLPKEVYYFGEKIPFSENFISTVNISSFSQVKAPDFQDFSVKDITPYNNNSYVQKQINYNGKQAIDLTIFKGILQANSSGEKTITTGEVKVGQPTRDFFYENTTLVGGKDIKINIKPLPVDQPANFKDIVGTLKFDEIWKGKEVNVGQAITLTLTLYGSGNLSLIDKLPLESNNEFNVFQSVKSYNEEIRDDQYFNEKVFEIAFIPKKGGVEKTPEIIIPYFNTNTEKYEDIIIPSQDITVKGNNNIQNTVSDNRSPIQNNNEKITSQQKGGMNNNANSSNNLKEVNIKLLETEKTTNKNIYKLAFGIITLLSLAELLVIIYLVLDRKKFKNNKKR</sequence>
<evidence type="ECO:0000313" key="4">
    <source>
        <dbReference type="EMBL" id="MDX8334980.1"/>
    </source>
</evidence>
<organism evidence="4 5">
    <name type="scientific">Candidatus Cetobacterium colombiensis</name>
    <dbReference type="NCBI Taxonomy" id="3073100"/>
    <lineage>
        <taxon>Bacteria</taxon>
        <taxon>Fusobacteriati</taxon>
        <taxon>Fusobacteriota</taxon>
        <taxon>Fusobacteriia</taxon>
        <taxon>Fusobacteriales</taxon>
        <taxon>Fusobacteriaceae</taxon>
        <taxon>Cetobacterium</taxon>
    </lineage>
</organism>
<dbReference type="RefSeq" id="WP_320312393.1">
    <property type="nucleotide sequence ID" value="NZ_JAVIKH010000001.1"/>
</dbReference>
<dbReference type="PANTHER" id="PTHR40940">
    <property type="entry name" value="PROTEIN BATD-RELATED"/>
    <property type="match status" value="1"/>
</dbReference>
<feature type="signal peptide" evidence="3">
    <location>
        <begin position="1"/>
        <end position="19"/>
    </location>
</feature>
<reference evidence="5" key="1">
    <citation type="submission" date="2023-07" db="EMBL/GenBank/DDBJ databases">
        <authorList>
            <person name="Colorado M.A."/>
            <person name="Villamil L.M."/>
            <person name="Melo J.F."/>
            <person name="Rodriguez J.A."/>
            <person name="Ruiz R.Y."/>
        </authorList>
    </citation>
    <scope>NUCLEOTIDE SEQUENCE [LARGE SCALE GENOMIC DNA]</scope>
    <source>
        <strain evidence="5">C33</strain>
    </source>
</reference>
<gene>
    <name evidence="4" type="ORF">RFV38_00455</name>
</gene>
<comment type="caution">
    <text evidence="4">The sequence shown here is derived from an EMBL/GenBank/DDBJ whole genome shotgun (WGS) entry which is preliminary data.</text>
</comment>
<feature type="transmembrane region" description="Helical" evidence="2">
    <location>
        <begin position="434"/>
        <end position="455"/>
    </location>
</feature>